<keyword evidence="5 7" id="KW-0862">Zinc</keyword>
<comment type="function">
    <text evidence="7">Catalyzes the hydrolytic cleavage of the carbon-nitrogen bond in imidazolone-5-propanoate to yield N-formimidoyl-L-glutamate. It is the third step in the universal histidine degradation pathway.</text>
</comment>
<feature type="binding site" evidence="7">
    <location>
        <position position="249"/>
    </location>
    <ligand>
        <name>4-imidazolone-5-propanoate</name>
        <dbReference type="ChEBI" id="CHEBI:77893"/>
    </ligand>
</feature>
<evidence type="ECO:0000313" key="9">
    <source>
        <dbReference type="EMBL" id="TDP83110.1"/>
    </source>
</evidence>
<dbReference type="RefSeq" id="WP_425375002.1">
    <property type="nucleotide sequence ID" value="NZ_BSPM01000009.1"/>
</dbReference>
<evidence type="ECO:0000256" key="6">
    <source>
        <dbReference type="ARBA" id="ARBA00023004"/>
    </source>
</evidence>
<keyword evidence="3 7" id="KW-0378">Hydrolase</keyword>
<dbReference type="InterPro" id="IPR032466">
    <property type="entry name" value="Metal_Hydrolase"/>
</dbReference>
<dbReference type="InterPro" id="IPR011059">
    <property type="entry name" value="Metal-dep_hydrolase_composite"/>
</dbReference>
<dbReference type="PANTHER" id="PTHR42752">
    <property type="entry name" value="IMIDAZOLONEPROPIONASE"/>
    <property type="match status" value="1"/>
</dbReference>
<protein>
    <recommendedName>
        <fullName evidence="1 7">Imidazolonepropionase</fullName>
        <ecNumber evidence="1 7">3.5.2.7</ecNumber>
    </recommendedName>
    <alternativeName>
        <fullName evidence="7">Imidazolone-5-propionate hydrolase</fullName>
    </alternativeName>
</protein>
<comment type="cofactor">
    <cofactor evidence="7">
        <name>Zn(2+)</name>
        <dbReference type="ChEBI" id="CHEBI:29105"/>
    </cofactor>
    <cofactor evidence="7">
        <name>Fe(3+)</name>
        <dbReference type="ChEBI" id="CHEBI:29034"/>
    </cofactor>
    <text evidence="7">Binds 1 zinc or iron ion per subunit.</text>
</comment>
<feature type="binding site" evidence="7">
    <location>
        <position position="321"/>
    </location>
    <ligand>
        <name>Zn(2+)</name>
        <dbReference type="ChEBI" id="CHEBI:29105"/>
    </ligand>
</feature>
<reference evidence="9 10" key="1">
    <citation type="submission" date="2019-03" db="EMBL/GenBank/DDBJ databases">
        <title>Genomic Encyclopedia of Type Strains, Phase IV (KMG-IV): sequencing the most valuable type-strain genomes for metagenomic binning, comparative biology and taxonomic classification.</title>
        <authorList>
            <person name="Goeker M."/>
        </authorList>
    </citation>
    <scope>NUCLEOTIDE SEQUENCE [LARGE SCALE GENOMIC DNA]</scope>
    <source>
        <strain evidence="9 10">DSM 102969</strain>
    </source>
</reference>
<dbReference type="GO" id="GO:0005737">
    <property type="term" value="C:cytoplasm"/>
    <property type="evidence" value="ECO:0007669"/>
    <property type="project" value="UniProtKB-SubCell"/>
</dbReference>
<dbReference type="GO" id="GO:0019556">
    <property type="term" value="P:L-histidine catabolic process to glutamate and formamide"/>
    <property type="evidence" value="ECO:0007669"/>
    <property type="project" value="UniProtKB-UniRule"/>
</dbReference>
<dbReference type="GO" id="GO:0008270">
    <property type="term" value="F:zinc ion binding"/>
    <property type="evidence" value="ECO:0007669"/>
    <property type="project" value="UniProtKB-UniRule"/>
</dbReference>
<evidence type="ECO:0000256" key="1">
    <source>
        <dbReference type="ARBA" id="ARBA00012864"/>
    </source>
</evidence>
<dbReference type="Gene3D" id="3.20.20.140">
    <property type="entry name" value="Metal-dependent hydrolases"/>
    <property type="match status" value="1"/>
</dbReference>
<dbReference type="EC" id="3.5.2.7" evidence="1 7"/>
<accession>A0A4R6RAI6</accession>
<feature type="binding site" evidence="7">
    <location>
        <position position="148"/>
    </location>
    <ligand>
        <name>4-imidazolone-5-propanoate</name>
        <dbReference type="ChEBI" id="CHEBI:77893"/>
    </ligand>
</feature>
<feature type="binding site" evidence="7">
    <location>
        <position position="78"/>
    </location>
    <ligand>
        <name>Zn(2+)</name>
        <dbReference type="ChEBI" id="CHEBI:29105"/>
    </ligand>
</feature>
<feature type="binding site" evidence="7">
    <location>
        <position position="246"/>
    </location>
    <ligand>
        <name>Fe(3+)</name>
        <dbReference type="ChEBI" id="CHEBI:29034"/>
    </ligand>
</feature>
<dbReference type="GO" id="GO:0019557">
    <property type="term" value="P:L-histidine catabolic process to glutamate and formate"/>
    <property type="evidence" value="ECO:0007669"/>
    <property type="project" value="UniProtKB-UniPathway"/>
</dbReference>
<proteinExistence type="inferred from homology"/>
<comment type="pathway">
    <text evidence="7">Amino-acid degradation; L-histidine degradation into L-glutamate; N-formimidoyl-L-glutamate from L-histidine: step 3/3.</text>
</comment>
<keyword evidence="4 7" id="KW-0369">Histidine metabolism</keyword>
<keyword evidence="10" id="KW-1185">Reference proteome</keyword>
<dbReference type="Pfam" id="PF01979">
    <property type="entry name" value="Amidohydro_1"/>
    <property type="match status" value="1"/>
</dbReference>
<keyword evidence="6 7" id="KW-0408">Iron</keyword>
<dbReference type="PANTHER" id="PTHR42752:SF1">
    <property type="entry name" value="IMIDAZOLONEPROPIONASE-RELATED"/>
    <property type="match status" value="1"/>
</dbReference>
<comment type="catalytic activity">
    <reaction evidence="7">
        <text>4-imidazolone-5-propanoate + H2O = N-formimidoyl-L-glutamate</text>
        <dbReference type="Rhea" id="RHEA:23660"/>
        <dbReference type="ChEBI" id="CHEBI:15377"/>
        <dbReference type="ChEBI" id="CHEBI:58928"/>
        <dbReference type="ChEBI" id="CHEBI:77893"/>
        <dbReference type="EC" id="3.5.2.7"/>
    </reaction>
</comment>
<dbReference type="AlphaFoldDB" id="A0A4R6RAI6"/>
<evidence type="ECO:0000256" key="7">
    <source>
        <dbReference type="HAMAP-Rule" id="MF_00372"/>
    </source>
</evidence>
<dbReference type="UniPathway" id="UPA00379">
    <property type="reaction ID" value="UER00551"/>
</dbReference>
<feature type="binding site" evidence="7">
    <location>
        <position position="326"/>
    </location>
    <ligand>
        <name>4-imidazolone-5-propanoate</name>
        <dbReference type="ChEBI" id="CHEBI:77893"/>
    </ligand>
</feature>
<dbReference type="InterPro" id="IPR006680">
    <property type="entry name" value="Amidohydro-rel"/>
</dbReference>
<dbReference type="EMBL" id="SNXY01000009">
    <property type="protein sequence ID" value="TDP83110.1"/>
    <property type="molecule type" value="Genomic_DNA"/>
</dbReference>
<dbReference type="GO" id="GO:0050480">
    <property type="term" value="F:imidazolonepropionase activity"/>
    <property type="evidence" value="ECO:0007669"/>
    <property type="project" value="UniProtKB-UniRule"/>
</dbReference>
<feature type="domain" description="Amidohydrolase-related" evidence="8">
    <location>
        <begin position="67"/>
        <end position="384"/>
    </location>
</feature>
<dbReference type="FunFam" id="3.20.20.140:FF:000007">
    <property type="entry name" value="Imidazolonepropionase"/>
    <property type="match status" value="1"/>
</dbReference>
<evidence type="ECO:0000313" key="10">
    <source>
        <dbReference type="Proteomes" id="UP000294547"/>
    </source>
</evidence>
<gene>
    <name evidence="7" type="primary">hutI</name>
    <name evidence="9" type="ORF">EDD54_3066</name>
</gene>
<feature type="binding site" evidence="7">
    <location>
        <position position="76"/>
    </location>
    <ligand>
        <name>Zn(2+)</name>
        <dbReference type="ChEBI" id="CHEBI:29105"/>
    </ligand>
</feature>
<comment type="caution">
    <text evidence="9">The sequence shown here is derived from an EMBL/GenBank/DDBJ whole genome shotgun (WGS) entry which is preliminary data.</text>
</comment>
<organism evidence="9 10">
    <name type="scientific">Oharaeibacter diazotrophicus</name>
    <dbReference type="NCBI Taxonomy" id="1920512"/>
    <lineage>
        <taxon>Bacteria</taxon>
        <taxon>Pseudomonadati</taxon>
        <taxon>Pseudomonadota</taxon>
        <taxon>Alphaproteobacteria</taxon>
        <taxon>Hyphomicrobiales</taxon>
        <taxon>Pleomorphomonadaceae</taxon>
        <taxon>Oharaeibacter</taxon>
    </lineage>
</organism>
<feature type="binding site" evidence="7">
    <location>
        <position position="76"/>
    </location>
    <ligand>
        <name>Fe(3+)</name>
        <dbReference type="ChEBI" id="CHEBI:29034"/>
    </ligand>
</feature>
<evidence type="ECO:0000256" key="4">
    <source>
        <dbReference type="ARBA" id="ARBA00022808"/>
    </source>
</evidence>
<evidence type="ECO:0000256" key="3">
    <source>
        <dbReference type="ARBA" id="ARBA00022801"/>
    </source>
</evidence>
<dbReference type="GO" id="GO:0005506">
    <property type="term" value="F:iron ion binding"/>
    <property type="evidence" value="ECO:0007669"/>
    <property type="project" value="UniProtKB-UniRule"/>
</dbReference>
<feature type="binding site" evidence="7">
    <location>
        <position position="148"/>
    </location>
    <ligand>
        <name>N-formimidoyl-L-glutamate</name>
        <dbReference type="ChEBI" id="CHEBI:58928"/>
    </ligand>
</feature>
<name>A0A4R6RAI6_9HYPH</name>
<comment type="similarity">
    <text evidence="7">Belongs to the metallo-dependent hydrolases superfamily. HutI family.</text>
</comment>
<dbReference type="SUPFAM" id="SSF51338">
    <property type="entry name" value="Composite domain of metallo-dependent hydrolases"/>
    <property type="match status" value="1"/>
</dbReference>
<evidence type="ECO:0000256" key="5">
    <source>
        <dbReference type="ARBA" id="ARBA00022833"/>
    </source>
</evidence>
<feature type="binding site" evidence="7">
    <location>
        <position position="246"/>
    </location>
    <ligand>
        <name>Zn(2+)</name>
        <dbReference type="ChEBI" id="CHEBI:29105"/>
    </ligand>
</feature>
<keyword evidence="2 7" id="KW-0479">Metal-binding</keyword>
<feature type="binding site" evidence="7">
    <location>
        <position position="325"/>
    </location>
    <ligand>
        <name>N-formimidoyl-L-glutamate</name>
        <dbReference type="ChEBI" id="CHEBI:58928"/>
    </ligand>
</feature>
<evidence type="ECO:0000259" key="8">
    <source>
        <dbReference type="Pfam" id="PF01979"/>
    </source>
</evidence>
<evidence type="ECO:0000256" key="2">
    <source>
        <dbReference type="ARBA" id="ARBA00022723"/>
    </source>
</evidence>
<comment type="subcellular location">
    <subcellularLocation>
        <location evidence="7">Cytoplasm</location>
    </subcellularLocation>
</comment>
<dbReference type="Gene3D" id="2.30.40.10">
    <property type="entry name" value="Urease, subunit C, domain 1"/>
    <property type="match status" value="1"/>
</dbReference>
<feature type="binding site" evidence="7">
    <location>
        <position position="181"/>
    </location>
    <ligand>
        <name>4-imidazolone-5-propanoate</name>
        <dbReference type="ChEBI" id="CHEBI:77893"/>
    </ligand>
</feature>
<dbReference type="SUPFAM" id="SSF51556">
    <property type="entry name" value="Metallo-dependent hydrolases"/>
    <property type="match status" value="1"/>
</dbReference>
<sequence length="417" mass="43137">MTDIDTPSRPTIWTNATLLAPAGVAAPAPGRGALVAEAGRIVALGDTADLPATLLARAEVVDCGGRLVTPGLIDCHTHLVHAGDRADEFERRLAGASYAEIAAAGGGIMASVRAVRAADEDALVAAALPRLDRLAADGVTTVEMKSGYGLDLDAELRMLAAARRLGRERPVRVVTSFLGAHAVPAERRDDRAAYVRDVVERMLPAVAAAGLADAVDAFLETVAFDEAEVRAVFDAARRLGLPVKLHADQLSDGGGAALAAAYGALSADHLEYTGEAGAAAMAKAGTVAVLLPGAYYLLRETRRPPVEAFRRHGVPMAVATDCNPGTSPLTSLLFAMNMAATLFGLTVAECLDGVTTAAARALGLSAEIGALEPGKRADLAIWNATRPAELVYHLGADLLHSRVFGGRADRPAARATP</sequence>
<dbReference type="NCBIfam" id="TIGR01224">
    <property type="entry name" value="hutI"/>
    <property type="match status" value="1"/>
</dbReference>
<feature type="binding site" evidence="7">
    <location>
        <position position="323"/>
    </location>
    <ligand>
        <name>N-formimidoyl-L-glutamate</name>
        <dbReference type="ChEBI" id="CHEBI:58928"/>
    </ligand>
</feature>
<feature type="binding site" evidence="7">
    <location>
        <position position="78"/>
    </location>
    <ligand>
        <name>Fe(3+)</name>
        <dbReference type="ChEBI" id="CHEBI:29034"/>
    </ligand>
</feature>
<dbReference type="Proteomes" id="UP000294547">
    <property type="component" value="Unassembled WGS sequence"/>
</dbReference>
<feature type="binding site" evidence="7">
    <location>
        <position position="321"/>
    </location>
    <ligand>
        <name>Fe(3+)</name>
        <dbReference type="ChEBI" id="CHEBI:29034"/>
    </ligand>
</feature>
<keyword evidence="7" id="KW-0963">Cytoplasm</keyword>
<feature type="binding site" evidence="7">
    <location>
        <position position="85"/>
    </location>
    <ligand>
        <name>4-imidazolone-5-propanoate</name>
        <dbReference type="ChEBI" id="CHEBI:77893"/>
    </ligand>
</feature>
<dbReference type="HAMAP" id="MF_00372">
    <property type="entry name" value="HutI"/>
    <property type="match status" value="1"/>
</dbReference>
<dbReference type="InterPro" id="IPR005920">
    <property type="entry name" value="HutI"/>
</dbReference>